<keyword evidence="2" id="KW-0812">Transmembrane</keyword>
<organism evidence="5">
    <name type="scientific">Taenia asiatica</name>
    <name type="common">Asian tapeworm</name>
    <dbReference type="NCBI Taxonomy" id="60517"/>
    <lineage>
        <taxon>Eukaryota</taxon>
        <taxon>Metazoa</taxon>
        <taxon>Spiralia</taxon>
        <taxon>Lophotrochozoa</taxon>
        <taxon>Platyhelminthes</taxon>
        <taxon>Cestoda</taxon>
        <taxon>Eucestoda</taxon>
        <taxon>Cyclophyllidea</taxon>
        <taxon>Taeniidae</taxon>
        <taxon>Taenia</taxon>
    </lineage>
</organism>
<dbReference type="WBParaSite" id="TASK_0000205101-mRNA-1">
    <property type="protein sequence ID" value="TASK_0000205101-mRNA-1"/>
    <property type="gene ID" value="TASK_0000205101"/>
</dbReference>
<keyword evidence="4" id="KW-1185">Reference proteome</keyword>
<dbReference type="Proteomes" id="UP000282613">
    <property type="component" value="Unassembled WGS sequence"/>
</dbReference>
<evidence type="ECO:0000256" key="1">
    <source>
        <dbReference type="SAM" id="MobiDB-lite"/>
    </source>
</evidence>
<feature type="region of interest" description="Disordered" evidence="1">
    <location>
        <begin position="33"/>
        <end position="76"/>
    </location>
</feature>
<evidence type="ECO:0000313" key="3">
    <source>
        <dbReference type="EMBL" id="VDK24218.1"/>
    </source>
</evidence>
<sequence length="129" mass="13892">MIFLCVTYKYDLIPANHSNLVLFEVTTSSVHGANVAKRQQRQQQSTQPHSHIARQPDARAARHPDRRLSGSGMQTVTRTAHGADLSSKYGASEFAVAVAVSVAVAVAVAVATAVAKARRAWVAVWAQEN</sequence>
<accession>A0A0R3VXA7</accession>
<protein>
    <submittedName>
        <fullName evidence="3 5">Uncharacterized protein</fullName>
    </submittedName>
</protein>
<reference evidence="3 4" key="2">
    <citation type="submission" date="2018-11" db="EMBL/GenBank/DDBJ databases">
        <authorList>
            <consortium name="Pathogen Informatics"/>
        </authorList>
    </citation>
    <scope>NUCLEOTIDE SEQUENCE [LARGE SCALE GENOMIC DNA]</scope>
</reference>
<name>A0A0R3VXA7_TAEAS</name>
<feature type="transmembrane region" description="Helical" evidence="2">
    <location>
        <begin position="94"/>
        <end position="115"/>
    </location>
</feature>
<evidence type="ECO:0000256" key="2">
    <source>
        <dbReference type="SAM" id="Phobius"/>
    </source>
</evidence>
<evidence type="ECO:0000313" key="4">
    <source>
        <dbReference type="Proteomes" id="UP000282613"/>
    </source>
</evidence>
<dbReference type="AlphaFoldDB" id="A0A0R3VXA7"/>
<keyword evidence="2" id="KW-1133">Transmembrane helix</keyword>
<gene>
    <name evidence="3" type="ORF">TASK_LOCUS2052</name>
</gene>
<proteinExistence type="predicted"/>
<reference evidence="5" key="1">
    <citation type="submission" date="2017-02" db="UniProtKB">
        <authorList>
            <consortium name="WormBaseParasite"/>
        </authorList>
    </citation>
    <scope>IDENTIFICATION</scope>
</reference>
<dbReference type="EMBL" id="UYRS01000917">
    <property type="protein sequence ID" value="VDK24218.1"/>
    <property type="molecule type" value="Genomic_DNA"/>
</dbReference>
<keyword evidence="2" id="KW-0472">Membrane</keyword>
<feature type="compositionally biased region" description="Basic and acidic residues" evidence="1">
    <location>
        <begin position="54"/>
        <end position="68"/>
    </location>
</feature>
<evidence type="ECO:0000313" key="5">
    <source>
        <dbReference type="WBParaSite" id="TASK_0000205101-mRNA-1"/>
    </source>
</evidence>